<sequence>MTLNEDICYIAGAKIFFSLSENRDMVHVYVYYKQTWCNLPQASSACVMNKERTLKEALDMTQAVGPVERVLHLLICFQTHGDGISLTELAKMTNLSPATATRLLRVLERYEFIRRGPDRLYRLGPQVMQLGLTALQEMSLYEIARPYLRQLAEESGENAHLGILLGESSVLYVDQVSSRQAVQAGVWIGRTVPVSNTAIGAAIQGRVERAGYVARRDAVEPDVSSAAAPIYDQTNTIVGAINIIGPTYRISDEQLAHLGSLVADHAHQISLALGAPINP</sequence>
<proteinExistence type="predicted"/>
<dbReference type="EMBL" id="BIFT01000001">
    <property type="protein sequence ID" value="GCE28307.1"/>
    <property type="molecule type" value="Genomic_DNA"/>
</dbReference>
<dbReference type="Gene3D" id="1.10.10.10">
    <property type="entry name" value="Winged helix-like DNA-binding domain superfamily/Winged helix DNA-binding domain"/>
    <property type="match status" value="1"/>
</dbReference>
<dbReference type="SUPFAM" id="SSF55781">
    <property type="entry name" value="GAF domain-like"/>
    <property type="match status" value="1"/>
</dbReference>
<evidence type="ECO:0000313" key="6">
    <source>
        <dbReference type="EMBL" id="GCE28307.1"/>
    </source>
</evidence>
<dbReference type="Gene3D" id="3.30.450.40">
    <property type="match status" value="2"/>
</dbReference>
<dbReference type="GO" id="GO:0003677">
    <property type="term" value="F:DNA binding"/>
    <property type="evidence" value="ECO:0007669"/>
    <property type="project" value="UniProtKB-KW"/>
</dbReference>
<evidence type="ECO:0000259" key="4">
    <source>
        <dbReference type="PROSITE" id="PS51077"/>
    </source>
</evidence>
<name>A0A402BAI9_9CHLR</name>
<dbReference type="GO" id="GO:0003700">
    <property type="term" value="F:DNA-binding transcription factor activity"/>
    <property type="evidence" value="ECO:0007669"/>
    <property type="project" value="TreeGrafter"/>
</dbReference>
<comment type="caution">
    <text evidence="6">The sequence shown here is derived from an EMBL/GenBank/DDBJ whole genome shotgun (WGS) entry which is preliminary data.</text>
</comment>
<dbReference type="InterPro" id="IPR050707">
    <property type="entry name" value="HTH_MetabolicPath_Reg"/>
</dbReference>
<keyword evidence="1" id="KW-0805">Transcription regulation</keyword>
<keyword evidence="3" id="KW-0804">Transcription</keyword>
<accession>A0A402BAI9</accession>
<evidence type="ECO:0000256" key="1">
    <source>
        <dbReference type="ARBA" id="ARBA00023015"/>
    </source>
</evidence>
<evidence type="ECO:0000259" key="5">
    <source>
        <dbReference type="PROSITE" id="PS51078"/>
    </source>
</evidence>
<evidence type="ECO:0000256" key="2">
    <source>
        <dbReference type="ARBA" id="ARBA00023125"/>
    </source>
</evidence>
<dbReference type="GO" id="GO:0045892">
    <property type="term" value="P:negative regulation of DNA-templated transcription"/>
    <property type="evidence" value="ECO:0007669"/>
    <property type="project" value="TreeGrafter"/>
</dbReference>
<reference evidence="7" key="1">
    <citation type="submission" date="2018-12" db="EMBL/GenBank/DDBJ databases">
        <title>Tengunoibacter tsumagoiensis gen. nov., sp. nov., Dictyobacter kobayashii sp. nov., D. alpinus sp. nov., and D. joshuensis sp. nov. and description of Dictyobacteraceae fam. nov. within the order Ktedonobacterales isolated from Tengu-no-mugimeshi.</title>
        <authorList>
            <person name="Wang C.M."/>
            <person name="Zheng Y."/>
            <person name="Sakai Y."/>
            <person name="Toyoda A."/>
            <person name="Minakuchi Y."/>
            <person name="Abe K."/>
            <person name="Yokota A."/>
            <person name="Yabe S."/>
        </authorList>
    </citation>
    <scope>NUCLEOTIDE SEQUENCE [LARGE SCALE GENOMIC DNA]</scope>
    <source>
        <strain evidence="7">Uno16</strain>
    </source>
</reference>
<gene>
    <name evidence="6" type="ORF">KDA_37910</name>
</gene>
<dbReference type="InterPro" id="IPR036388">
    <property type="entry name" value="WH-like_DNA-bd_sf"/>
</dbReference>
<dbReference type="InterPro" id="IPR014757">
    <property type="entry name" value="Tscrpt_reg_IclR_C"/>
</dbReference>
<dbReference type="InterPro" id="IPR029016">
    <property type="entry name" value="GAF-like_dom_sf"/>
</dbReference>
<keyword evidence="2 6" id="KW-0238">DNA-binding</keyword>
<dbReference type="Pfam" id="PF01614">
    <property type="entry name" value="IclR_C"/>
    <property type="match status" value="2"/>
</dbReference>
<dbReference type="PROSITE" id="PS51078">
    <property type="entry name" value="ICLR_ED"/>
    <property type="match status" value="1"/>
</dbReference>
<dbReference type="InterPro" id="IPR036390">
    <property type="entry name" value="WH_DNA-bd_sf"/>
</dbReference>
<evidence type="ECO:0000256" key="3">
    <source>
        <dbReference type="ARBA" id="ARBA00023163"/>
    </source>
</evidence>
<keyword evidence="7" id="KW-1185">Reference proteome</keyword>
<dbReference type="InterPro" id="IPR005471">
    <property type="entry name" value="Tscrpt_reg_IclR_N"/>
</dbReference>
<dbReference type="AlphaFoldDB" id="A0A402BAI9"/>
<dbReference type="Pfam" id="PF09339">
    <property type="entry name" value="HTH_IclR"/>
    <property type="match status" value="1"/>
</dbReference>
<dbReference type="PANTHER" id="PTHR30136">
    <property type="entry name" value="HELIX-TURN-HELIX TRANSCRIPTIONAL REGULATOR, ICLR FAMILY"/>
    <property type="match status" value="1"/>
</dbReference>
<dbReference type="PANTHER" id="PTHR30136:SF24">
    <property type="entry name" value="HTH-TYPE TRANSCRIPTIONAL REPRESSOR ALLR"/>
    <property type="match status" value="1"/>
</dbReference>
<feature type="domain" description="HTH iclR-type" evidence="4">
    <location>
        <begin position="64"/>
        <end position="125"/>
    </location>
</feature>
<evidence type="ECO:0000313" key="7">
    <source>
        <dbReference type="Proteomes" id="UP000287171"/>
    </source>
</evidence>
<dbReference type="Proteomes" id="UP000287171">
    <property type="component" value="Unassembled WGS sequence"/>
</dbReference>
<dbReference type="SMART" id="SM00346">
    <property type="entry name" value="HTH_ICLR"/>
    <property type="match status" value="1"/>
</dbReference>
<dbReference type="PROSITE" id="PS51077">
    <property type="entry name" value="HTH_ICLR"/>
    <property type="match status" value="1"/>
</dbReference>
<protein>
    <submittedName>
        <fullName evidence="6">DNA-binding transcriptional regulator KdgR</fullName>
    </submittedName>
</protein>
<organism evidence="6 7">
    <name type="scientific">Dictyobacter alpinus</name>
    <dbReference type="NCBI Taxonomy" id="2014873"/>
    <lineage>
        <taxon>Bacteria</taxon>
        <taxon>Bacillati</taxon>
        <taxon>Chloroflexota</taxon>
        <taxon>Ktedonobacteria</taxon>
        <taxon>Ktedonobacterales</taxon>
        <taxon>Dictyobacteraceae</taxon>
        <taxon>Dictyobacter</taxon>
    </lineage>
</organism>
<feature type="domain" description="IclR-ED" evidence="5">
    <location>
        <begin position="126"/>
        <end position="275"/>
    </location>
</feature>
<dbReference type="SUPFAM" id="SSF46785">
    <property type="entry name" value="Winged helix' DNA-binding domain"/>
    <property type="match status" value="1"/>
</dbReference>